<name>A0A9D4CWA0_DREPO</name>
<proteinExistence type="predicted"/>
<gene>
    <name evidence="1" type="ORF">DPMN_040218</name>
</gene>
<comment type="caution">
    <text evidence="1">The sequence shown here is derived from an EMBL/GenBank/DDBJ whole genome shotgun (WGS) entry which is preliminary data.</text>
</comment>
<reference evidence="1" key="2">
    <citation type="submission" date="2020-11" db="EMBL/GenBank/DDBJ databases">
        <authorList>
            <person name="McCartney M.A."/>
            <person name="Auch B."/>
            <person name="Kono T."/>
            <person name="Mallez S."/>
            <person name="Becker A."/>
            <person name="Gohl D.M."/>
            <person name="Silverstein K.A.T."/>
            <person name="Koren S."/>
            <person name="Bechman K.B."/>
            <person name="Herman A."/>
            <person name="Abrahante J.E."/>
            <person name="Garbe J."/>
        </authorList>
    </citation>
    <scope>NUCLEOTIDE SEQUENCE</scope>
    <source>
        <strain evidence="1">Duluth1</strain>
        <tissue evidence="1">Whole animal</tissue>
    </source>
</reference>
<accession>A0A9D4CWA0</accession>
<dbReference type="AlphaFoldDB" id="A0A9D4CWA0"/>
<protein>
    <submittedName>
        <fullName evidence="1">Uncharacterized protein</fullName>
    </submittedName>
</protein>
<dbReference type="Proteomes" id="UP000828390">
    <property type="component" value="Unassembled WGS sequence"/>
</dbReference>
<evidence type="ECO:0000313" key="2">
    <source>
        <dbReference type="Proteomes" id="UP000828390"/>
    </source>
</evidence>
<organism evidence="1 2">
    <name type="scientific">Dreissena polymorpha</name>
    <name type="common">Zebra mussel</name>
    <name type="synonym">Mytilus polymorpha</name>
    <dbReference type="NCBI Taxonomy" id="45954"/>
    <lineage>
        <taxon>Eukaryota</taxon>
        <taxon>Metazoa</taxon>
        <taxon>Spiralia</taxon>
        <taxon>Lophotrochozoa</taxon>
        <taxon>Mollusca</taxon>
        <taxon>Bivalvia</taxon>
        <taxon>Autobranchia</taxon>
        <taxon>Heteroconchia</taxon>
        <taxon>Euheterodonta</taxon>
        <taxon>Imparidentia</taxon>
        <taxon>Neoheterodontei</taxon>
        <taxon>Myida</taxon>
        <taxon>Dreissenoidea</taxon>
        <taxon>Dreissenidae</taxon>
        <taxon>Dreissena</taxon>
    </lineage>
</organism>
<keyword evidence="2" id="KW-1185">Reference proteome</keyword>
<sequence>MCLSIYPNPSFPWSAFLWPGIFDFCLECNIRNAHGAQYALQLRGAHLPRRDYNVIRRAGVIRGFDVILWVDVITWVAR</sequence>
<reference evidence="1" key="1">
    <citation type="journal article" date="2019" name="bioRxiv">
        <title>The Genome of the Zebra Mussel, Dreissena polymorpha: A Resource for Invasive Species Research.</title>
        <authorList>
            <person name="McCartney M.A."/>
            <person name="Auch B."/>
            <person name="Kono T."/>
            <person name="Mallez S."/>
            <person name="Zhang Y."/>
            <person name="Obille A."/>
            <person name="Becker A."/>
            <person name="Abrahante J.E."/>
            <person name="Garbe J."/>
            <person name="Badalamenti J.P."/>
            <person name="Herman A."/>
            <person name="Mangelson H."/>
            <person name="Liachko I."/>
            <person name="Sullivan S."/>
            <person name="Sone E.D."/>
            <person name="Koren S."/>
            <person name="Silverstein K.A.T."/>
            <person name="Beckman K.B."/>
            <person name="Gohl D.M."/>
        </authorList>
    </citation>
    <scope>NUCLEOTIDE SEQUENCE</scope>
    <source>
        <strain evidence="1">Duluth1</strain>
        <tissue evidence="1">Whole animal</tissue>
    </source>
</reference>
<evidence type="ECO:0000313" key="1">
    <source>
        <dbReference type="EMBL" id="KAH3733784.1"/>
    </source>
</evidence>
<dbReference type="EMBL" id="JAIWYP010000011">
    <property type="protein sequence ID" value="KAH3733784.1"/>
    <property type="molecule type" value="Genomic_DNA"/>
</dbReference>